<evidence type="ECO:0000256" key="5">
    <source>
        <dbReference type="ARBA" id="ARBA00022619"/>
    </source>
</evidence>
<keyword evidence="7 9" id="KW-0456">Lyase</keyword>
<dbReference type="Proteomes" id="UP001300745">
    <property type="component" value="Unassembled WGS sequence"/>
</dbReference>
<evidence type="ECO:0000256" key="2">
    <source>
        <dbReference type="ARBA" id="ARBA00002284"/>
    </source>
</evidence>
<feature type="site" description="Essential for catalytic activity" evidence="7">
    <location>
        <position position="133"/>
    </location>
</feature>
<comment type="catalytic activity">
    <reaction evidence="1 7">
        <text>D-ribulose 5-phosphate = (2S)-2-hydroxy-3-oxobutyl phosphate + formate + H(+)</text>
        <dbReference type="Rhea" id="RHEA:18457"/>
        <dbReference type="ChEBI" id="CHEBI:15378"/>
        <dbReference type="ChEBI" id="CHEBI:15740"/>
        <dbReference type="ChEBI" id="CHEBI:58121"/>
        <dbReference type="ChEBI" id="CHEBI:58830"/>
        <dbReference type="EC" id="4.1.99.12"/>
    </reaction>
</comment>
<reference evidence="9 10" key="1">
    <citation type="submission" date="2022-11" db="EMBL/GenBank/DDBJ databases">
        <title>Mycobacterium sp. nov.</title>
        <authorList>
            <person name="Papic B."/>
            <person name="Spicic S."/>
            <person name="Duvnjak S."/>
        </authorList>
    </citation>
    <scope>NUCLEOTIDE SEQUENCE [LARGE SCALE GENOMIC DNA]</scope>
    <source>
        <strain evidence="9 10">CVI_P4</strain>
    </source>
</reference>
<dbReference type="EC" id="4.1.99.12" evidence="7"/>
<keyword evidence="10" id="KW-1185">Reference proteome</keyword>
<dbReference type="InterPro" id="IPR032677">
    <property type="entry name" value="GTP_cyclohydro_II"/>
</dbReference>
<comment type="caution">
    <text evidence="9">The sequence shown here is derived from an EMBL/GenBank/DDBJ whole genome shotgun (WGS) entry which is preliminary data.</text>
</comment>
<feature type="site" description="Essential for catalytic activity" evidence="7">
    <location>
        <position position="171"/>
    </location>
</feature>
<dbReference type="PIRSF" id="PIRSF001259">
    <property type="entry name" value="RibA"/>
    <property type="match status" value="1"/>
</dbReference>
<dbReference type="Pfam" id="PF00925">
    <property type="entry name" value="GTP_cyclohydro2"/>
    <property type="match status" value="1"/>
</dbReference>
<feature type="binding site" evidence="7">
    <location>
        <begin position="147"/>
        <end position="151"/>
    </location>
    <ligand>
        <name>D-ribulose 5-phosphate</name>
        <dbReference type="ChEBI" id="CHEBI:58121"/>
    </ligand>
</feature>
<keyword evidence="6 7" id="KW-0479">Metal-binding</keyword>
<dbReference type="Gene3D" id="3.40.50.10990">
    <property type="entry name" value="GTP cyclohydrolase II"/>
    <property type="match status" value="1"/>
</dbReference>
<keyword evidence="5 7" id="KW-0686">Riboflavin biosynthesis</keyword>
<feature type="binding site" evidence="7">
    <location>
        <position position="35"/>
    </location>
    <ligand>
        <name>Mg(2+)</name>
        <dbReference type="ChEBI" id="CHEBI:18420"/>
        <label>1</label>
    </ligand>
</feature>
<comment type="similarity">
    <text evidence="4">In the N-terminal section; belongs to the DHBP synthase family.</text>
</comment>
<proteinExistence type="inferred from homology"/>
<dbReference type="GO" id="GO:0008686">
    <property type="term" value="F:3,4-dihydroxy-2-butanone-4-phosphate synthase activity"/>
    <property type="evidence" value="ECO:0007669"/>
    <property type="project" value="UniProtKB-EC"/>
</dbReference>
<feature type="binding site" evidence="7">
    <location>
        <position position="150"/>
    </location>
    <ligand>
        <name>Mg(2+)</name>
        <dbReference type="ChEBI" id="CHEBI:18420"/>
        <label>2</label>
    </ligand>
</feature>
<keyword evidence="7" id="KW-0464">Manganese</keyword>
<evidence type="ECO:0000256" key="7">
    <source>
        <dbReference type="HAMAP-Rule" id="MF_00180"/>
    </source>
</evidence>
<dbReference type="InterPro" id="IPR000422">
    <property type="entry name" value="DHBP_synthase_RibB"/>
</dbReference>
<evidence type="ECO:0000256" key="3">
    <source>
        <dbReference type="ARBA" id="ARBA00004904"/>
    </source>
</evidence>
<evidence type="ECO:0000256" key="6">
    <source>
        <dbReference type="ARBA" id="ARBA00022723"/>
    </source>
</evidence>
<dbReference type="SUPFAM" id="SSF142695">
    <property type="entry name" value="RibA-like"/>
    <property type="match status" value="1"/>
</dbReference>
<gene>
    <name evidence="7 9" type="primary">ribB</name>
    <name evidence="9" type="ORF">ORI27_30255</name>
</gene>
<accession>A0ABT3SN82</accession>
<comment type="similarity">
    <text evidence="7">Belongs to the DHBP synthase family.</text>
</comment>
<evidence type="ECO:0000313" key="10">
    <source>
        <dbReference type="Proteomes" id="UP001300745"/>
    </source>
</evidence>
<evidence type="ECO:0000259" key="8">
    <source>
        <dbReference type="Pfam" id="PF00925"/>
    </source>
</evidence>
<name>A0ABT3SN82_9MYCO</name>
<dbReference type="Gene3D" id="3.90.870.10">
    <property type="entry name" value="DHBP synthase"/>
    <property type="match status" value="1"/>
</dbReference>
<comment type="subunit">
    <text evidence="7">Homodimer.</text>
</comment>
<comment type="cofactor">
    <cofactor evidence="7">
        <name>Mg(2+)</name>
        <dbReference type="ChEBI" id="CHEBI:18420"/>
    </cofactor>
    <cofactor evidence="7">
        <name>Mn(2+)</name>
        <dbReference type="ChEBI" id="CHEBI:29035"/>
    </cofactor>
    <text evidence="7">Binds 2 divalent metal cations per subunit. Magnesium or manganese.</text>
</comment>
<dbReference type="HAMAP" id="MF_00180">
    <property type="entry name" value="RibB"/>
    <property type="match status" value="1"/>
</dbReference>
<dbReference type="InterPro" id="IPR017945">
    <property type="entry name" value="DHBP_synth_RibB-like_a/b_dom"/>
</dbReference>
<dbReference type="RefSeq" id="WP_266000853.1">
    <property type="nucleotide sequence ID" value="NZ_JAPJDN010000053.1"/>
</dbReference>
<evidence type="ECO:0000313" key="9">
    <source>
        <dbReference type="EMBL" id="MCX2940979.1"/>
    </source>
</evidence>
<feature type="domain" description="GTP cyclohydrolase II" evidence="8">
    <location>
        <begin position="215"/>
        <end position="300"/>
    </location>
</feature>
<dbReference type="PANTHER" id="PTHR21327:SF18">
    <property type="entry name" value="3,4-DIHYDROXY-2-BUTANONE 4-PHOSPHATE SYNTHASE"/>
    <property type="match status" value="1"/>
</dbReference>
<keyword evidence="7" id="KW-0460">Magnesium</keyword>
<dbReference type="NCBIfam" id="TIGR00506">
    <property type="entry name" value="ribB"/>
    <property type="match status" value="1"/>
</dbReference>
<dbReference type="Pfam" id="PF00926">
    <property type="entry name" value="DHBP_synthase"/>
    <property type="match status" value="1"/>
</dbReference>
<dbReference type="SUPFAM" id="SSF55821">
    <property type="entry name" value="YrdC/RibB"/>
    <property type="match status" value="1"/>
</dbReference>
<comment type="pathway">
    <text evidence="3 7">Cofactor biosynthesis; riboflavin biosynthesis; 2-hydroxy-3-oxobutyl phosphate from D-ribulose 5-phosphate: step 1/1.</text>
</comment>
<feature type="binding site" evidence="7">
    <location>
        <position position="39"/>
    </location>
    <ligand>
        <name>D-ribulose 5-phosphate</name>
        <dbReference type="ChEBI" id="CHEBI:58121"/>
    </ligand>
</feature>
<feature type="binding site" evidence="7">
    <location>
        <position position="35"/>
    </location>
    <ligand>
        <name>Mg(2+)</name>
        <dbReference type="ChEBI" id="CHEBI:18420"/>
        <label>2</label>
    </ligand>
</feature>
<evidence type="ECO:0000256" key="4">
    <source>
        <dbReference type="ARBA" id="ARBA00005520"/>
    </source>
</evidence>
<dbReference type="PANTHER" id="PTHR21327">
    <property type="entry name" value="GTP CYCLOHYDROLASE II-RELATED"/>
    <property type="match status" value="1"/>
</dbReference>
<protein>
    <recommendedName>
        <fullName evidence="7">3,4-dihydroxy-2-butanone 4-phosphate synthase</fullName>
        <shortName evidence="7">DHBP synthase</shortName>
        <ecNumber evidence="7">4.1.99.12</ecNumber>
    </recommendedName>
</protein>
<sequence length="349" mass="37253">MTVPTSNDLLAGVSDAVDALRRGQMVIVVDDADRENEGDFVLAADFVSPQAVNFMATQGRGLICVPMLTERLDALDIPPAVANNTDSHQTAFRVSVDHARLTTTGISAKDRAHTIRALADPNSKPTDFTRPGHVFPLGYRHGGVLRRPGHTEAAVDLTVLAGLTPAGVICEICSADGEMARLPELMEIGRRHGLPVLRIADLVAYRQRELSRVTRVTEARLPLAAGVFRAIGFVDGGGREHIALVKGQADSGPVPLVSVYAENLVGDVFGLGRVGLESMLQRIADNGNGALIYLRTAKSAAVSLSTCVPPSPAYDECIAQEILADLGIRHFRRIAITTLGKHTEHPQSA</sequence>
<feature type="binding site" evidence="7">
    <location>
        <begin position="34"/>
        <end position="35"/>
    </location>
    <ligand>
        <name>D-ribulose 5-phosphate</name>
        <dbReference type="ChEBI" id="CHEBI:58121"/>
    </ligand>
</feature>
<comment type="function">
    <text evidence="2 7">Catalyzes the conversion of D-ribulose 5-phosphate to formate and 3,4-dihydroxy-2-butanone 4-phosphate.</text>
</comment>
<organism evidence="9 10">
    <name type="scientific">Mycobacterium pinniadriaticum</name>
    <dbReference type="NCBI Taxonomy" id="2994102"/>
    <lineage>
        <taxon>Bacteria</taxon>
        <taxon>Bacillati</taxon>
        <taxon>Actinomycetota</taxon>
        <taxon>Actinomycetes</taxon>
        <taxon>Mycobacteriales</taxon>
        <taxon>Mycobacteriaceae</taxon>
        <taxon>Mycobacterium</taxon>
    </lineage>
</organism>
<dbReference type="EMBL" id="JAPJDO010000053">
    <property type="protein sequence ID" value="MCX2940979.1"/>
    <property type="molecule type" value="Genomic_DNA"/>
</dbReference>
<evidence type="ECO:0000256" key="1">
    <source>
        <dbReference type="ARBA" id="ARBA00000141"/>
    </source>
</evidence>
<dbReference type="InterPro" id="IPR036144">
    <property type="entry name" value="RibA-like_sf"/>
</dbReference>